<accession>A0AAN7QWF2</accession>
<comment type="similarity">
    <text evidence="1">Belongs to the nucleosome assembly protein (NAP) family.</text>
</comment>
<evidence type="ECO:0000313" key="4">
    <source>
        <dbReference type="Proteomes" id="UP001346149"/>
    </source>
</evidence>
<dbReference type="AlphaFoldDB" id="A0AAN7QWF2"/>
<dbReference type="GO" id="GO:0005634">
    <property type="term" value="C:nucleus"/>
    <property type="evidence" value="ECO:0007669"/>
    <property type="project" value="InterPro"/>
</dbReference>
<dbReference type="PANTHER" id="PTHR11875">
    <property type="entry name" value="TESTIS-SPECIFIC Y-ENCODED PROTEIN"/>
    <property type="match status" value="1"/>
</dbReference>
<sequence length="105" mass="12214">MHLCACLWVELESRPIGWILMVRLPRTCMIEAGEEEAVEEINQEASDKVLEVDQKYNEIHRPVYDNRSQIIKSVPDFWLTAELSNGVLHEKKGNKRPFTGDSFFH</sequence>
<keyword evidence="2" id="KW-0143">Chaperone</keyword>
<dbReference type="Proteomes" id="UP001346149">
    <property type="component" value="Unassembled WGS sequence"/>
</dbReference>
<name>A0AAN7QWF2_TRANT</name>
<proteinExistence type="inferred from homology"/>
<evidence type="ECO:0000313" key="3">
    <source>
        <dbReference type="EMBL" id="KAK4779206.1"/>
    </source>
</evidence>
<comment type="caution">
    <text evidence="3">The sequence shown here is derived from an EMBL/GenBank/DDBJ whole genome shotgun (WGS) entry which is preliminary data.</text>
</comment>
<gene>
    <name evidence="3" type="ORF">SAY86_006734</name>
</gene>
<dbReference type="InterPro" id="IPR002164">
    <property type="entry name" value="NAP_family"/>
</dbReference>
<dbReference type="Gene3D" id="1.20.5.1500">
    <property type="match status" value="1"/>
</dbReference>
<dbReference type="GO" id="GO:0042393">
    <property type="term" value="F:histone binding"/>
    <property type="evidence" value="ECO:0007669"/>
    <property type="project" value="UniProtKB-ARBA"/>
</dbReference>
<dbReference type="GO" id="GO:0006334">
    <property type="term" value="P:nucleosome assembly"/>
    <property type="evidence" value="ECO:0007669"/>
    <property type="project" value="InterPro"/>
</dbReference>
<dbReference type="SUPFAM" id="SSF143113">
    <property type="entry name" value="NAP-like"/>
    <property type="match status" value="1"/>
</dbReference>
<dbReference type="EMBL" id="JAXQNO010000017">
    <property type="protein sequence ID" value="KAK4779206.1"/>
    <property type="molecule type" value="Genomic_DNA"/>
</dbReference>
<dbReference type="InterPro" id="IPR037231">
    <property type="entry name" value="NAP-like_sf"/>
</dbReference>
<keyword evidence="4" id="KW-1185">Reference proteome</keyword>
<protein>
    <submittedName>
        <fullName evidence="3">Uncharacterized protein</fullName>
    </submittedName>
</protein>
<reference evidence="3 4" key="1">
    <citation type="journal article" date="2023" name="Hortic Res">
        <title>Pangenome of water caltrop reveals structural variations and asymmetric subgenome divergence after allopolyploidization.</title>
        <authorList>
            <person name="Zhang X."/>
            <person name="Chen Y."/>
            <person name="Wang L."/>
            <person name="Yuan Y."/>
            <person name="Fang M."/>
            <person name="Shi L."/>
            <person name="Lu R."/>
            <person name="Comes H.P."/>
            <person name="Ma Y."/>
            <person name="Chen Y."/>
            <person name="Huang G."/>
            <person name="Zhou Y."/>
            <person name="Zheng Z."/>
            <person name="Qiu Y."/>
        </authorList>
    </citation>
    <scope>NUCLEOTIDE SEQUENCE [LARGE SCALE GENOMIC DNA]</scope>
    <source>
        <strain evidence="3">F231</strain>
    </source>
</reference>
<evidence type="ECO:0000256" key="2">
    <source>
        <dbReference type="ARBA" id="ARBA00023186"/>
    </source>
</evidence>
<organism evidence="3 4">
    <name type="scientific">Trapa natans</name>
    <name type="common">Water chestnut</name>
    <dbReference type="NCBI Taxonomy" id="22666"/>
    <lineage>
        <taxon>Eukaryota</taxon>
        <taxon>Viridiplantae</taxon>
        <taxon>Streptophyta</taxon>
        <taxon>Embryophyta</taxon>
        <taxon>Tracheophyta</taxon>
        <taxon>Spermatophyta</taxon>
        <taxon>Magnoliopsida</taxon>
        <taxon>eudicotyledons</taxon>
        <taxon>Gunneridae</taxon>
        <taxon>Pentapetalae</taxon>
        <taxon>rosids</taxon>
        <taxon>malvids</taxon>
        <taxon>Myrtales</taxon>
        <taxon>Lythraceae</taxon>
        <taxon>Trapa</taxon>
    </lineage>
</organism>
<evidence type="ECO:0000256" key="1">
    <source>
        <dbReference type="ARBA" id="ARBA00009947"/>
    </source>
</evidence>
<dbReference type="GO" id="GO:0000724">
    <property type="term" value="P:double-strand break repair via homologous recombination"/>
    <property type="evidence" value="ECO:0007669"/>
    <property type="project" value="UniProtKB-ARBA"/>
</dbReference>